<reference evidence="2" key="4">
    <citation type="submission" date="2025-05" db="UniProtKB">
        <authorList>
            <consortium name="EnsemblFungi"/>
        </authorList>
    </citation>
    <scope>IDENTIFICATION</scope>
    <source>
        <strain evidence="2">isolate 1-1 / race 1 (BBBD)</strain>
    </source>
</reference>
<reference evidence="1" key="2">
    <citation type="submission" date="2016-05" db="EMBL/GenBank/DDBJ databases">
        <title>Comparative analysis highlights variable genome content of wheat rusts and divergence of the mating loci.</title>
        <authorList>
            <person name="Cuomo C.A."/>
            <person name="Bakkeren G."/>
            <person name="Szabo L."/>
            <person name="Khalil H."/>
            <person name="Joly D."/>
            <person name="Goldberg J."/>
            <person name="Young S."/>
            <person name="Zeng Q."/>
            <person name="Fellers J."/>
        </authorList>
    </citation>
    <scope>NUCLEOTIDE SEQUENCE [LARGE SCALE GENOMIC DNA]</scope>
    <source>
        <strain evidence="1">1-1 BBBD Race 1</strain>
    </source>
</reference>
<organism evidence="1">
    <name type="scientific">Puccinia triticina (isolate 1-1 / race 1 (BBBD))</name>
    <name type="common">Brown leaf rust fungus</name>
    <dbReference type="NCBI Taxonomy" id="630390"/>
    <lineage>
        <taxon>Eukaryota</taxon>
        <taxon>Fungi</taxon>
        <taxon>Dikarya</taxon>
        <taxon>Basidiomycota</taxon>
        <taxon>Pucciniomycotina</taxon>
        <taxon>Pucciniomycetes</taxon>
        <taxon>Pucciniales</taxon>
        <taxon>Pucciniaceae</taxon>
        <taxon>Puccinia</taxon>
    </lineage>
</organism>
<evidence type="ECO:0000313" key="2">
    <source>
        <dbReference type="EnsemblFungi" id="PTTG_27229-t43_1-p1"/>
    </source>
</evidence>
<dbReference type="AlphaFoldDB" id="A0A180GLV9"/>
<gene>
    <name evidence="1" type="ORF">PTTG_27229</name>
</gene>
<evidence type="ECO:0000313" key="1">
    <source>
        <dbReference type="EMBL" id="OAV93787.1"/>
    </source>
</evidence>
<keyword evidence="3" id="KW-1185">Reference proteome</keyword>
<dbReference type="VEuPathDB" id="FungiDB:PTTG_27229"/>
<evidence type="ECO:0000313" key="3">
    <source>
        <dbReference type="Proteomes" id="UP000005240"/>
    </source>
</evidence>
<protein>
    <submittedName>
        <fullName evidence="1 2">Uncharacterized protein</fullName>
    </submittedName>
</protein>
<accession>A0A180GLV9</accession>
<dbReference type="EnsemblFungi" id="PTTG_27229-t43_1">
    <property type="protein sequence ID" value="PTTG_27229-t43_1-p1"/>
    <property type="gene ID" value="PTTG_27229"/>
</dbReference>
<dbReference type="Proteomes" id="UP000005240">
    <property type="component" value="Unassembled WGS sequence"/>
</dbReference>
<dbReference type="EMBL" id="ADAS02000047">
    <property type="protein sequence ID" value="OAV93787.1"/>
    <property type="molecule type" value="Genomic_DNA"/>
</dbReference>
<reference evidence="2 3" key="3">
    <citation type="journal article" date="2017" name="G3 (Bethesda)">
        <title>Comparative analysis highlights variable genome content of wheat rusts and divergence of the mating loci.</title>
        <authorList>
            <person name="Cuomo C.A."/>
            <person name="Bakkeren G."/>
            <person name="Khalil H.B."/>
            <person name="Panwar V."/>
            <person name="Joly D."/>
            <person name="Linning R."/>
            <person name="Sakthikumar S."/>
            <person name="Song X."/>
            <person name="Adiconis X."/>
            <person name="Fan L."/>
            <person name="Goldberg J.M."/>
            <person name="Levin J.Z."/>
            <person name="Young S."/>
            <person name="Zeng Q."/>
            <person name="Anikster Y."/>
            <person name="Bruce M."/>
            <person name="Wang M."/>
            <person name="Yin C."/>
            <person name="McCallum B."/>
            <person name="Szabo L.J."/>
            <person name="Hulbert S."/>
            <person name="Chen X."/>
            <person name="Fellers J.P."/>
        </authorList>
    </citation>
    <scope>NUCLEOTIDE SEQUENCE</scope>
    <source>
        <strain evidence="3">Isolate 1-1 / race 1 (BBBD)</strain>
        <strain evidence="2">isolate 1-1 / race 1 (BBBD)</strain>
    </source>
</reference>
<reference evidence="1" key="1">
    <citation type="submission" date="2009-11" db="EMBL/GenBank/DDBJ databases">
        <authorList>
            <consortium name="The Broad Institute Genome Sequencing Platform"/>
            <person name="Ward D."/>
            <person name="Feldgarden M."/>
            <person name="Earl A."/>
            <person name="Young S.K."/>
            <person name="Zeng Q."/>
            <person name="Koehrsen M."/>
            <person name="Alvarado L."/>
            <person name="Berlin A."/>
            <person name="Bochicchio J."/>
            <person name="Borenstein D."/>
            <person name="Chapman S.B."/>
            <person name="Chen Z."/>
            <person name="Engels R."/>
            <person name="Freedman E."/>
            <person name="Gellesch M."/>
            <person name="Goldberg J."/>
            <person name="Griggs A."/>
            <person name="Gujja S."/>
            <person name="Heilman E."/>
            <person name="Heiman D."/>
            <person name="Hepburn T."/>
            <person name="Howarth C."/>
            <person name="Jen D."/>
            <person name="Larson L."/>
            <person name="Lewis B."/>
            <person name="Mehta T."/>
            <person name="Park D."/>
            <person name="Pearson M."/>
            <person name="Roberts A."/>
            <person name="Saif S."/>
            <person name="Shea T."/>
            <person name="Shenoy N."/>
            <person name="Sisk P."/>
            <person name="Stolte C."/>
            <person name="Sykes S."/>
            <person name="Thomson T."/>
            <person name="Walk T."/>
            <person name="White J."/>
            <person name="Yandava C."/>
            <person name="Izard J."/>
            <person name="Baranova O.V."/>
            <person name="Blanton J.M."/>
            <person name="Tanner A.C."/>
            <person name="Dewhirst F.E."/>
            <person name="Haas B."/>
            <person name="Nusbaum C."/>
            <person name="Birren B."/>
        </authorList>
    </citation>
    <scope>NUCLEOTIDE SEQUENCE [LARGE SCALE GENOMIC DNA]</scope>
    <source>
        <strain evidence="1">1-1 BBBD Race 1</strain>
    </source>
</reference>
<proteinExistence type="predicted"/>
<name>A0A180GLV9_PUCT1</name>
<sequence>MTSPSPSANPTNASADHMNATAEFAQVPAPSVAADANDIDRETVPEGLNRIIHVQFKYSLYANIQKSGRGQVKQKQITSDGSVPPMDLCLNDCKSMSLFKTFVMEHFRTKSTHVYPIDIMLGQAERNSAVYWSWHILEPPEFEDIQYSFNEPRGTFDLFISAAENSHLDASVTVFLDMPDDVCVFEPTALLTLLDYSDGPTDPTFPDAYRVGNMRVCMTPTPYRTNTPHLY</sequence>